<keyword evidence="1" id="KW-1133">Transmembrane helix</keyword>
<dbReference type="Proteomes" id="UP000244908">
    <property type="component" value="Chromosome"/>
</dbReference>
<evidence type="ECO:0000313" key="3">
    <source>
        <dbReference type="EMBL" id="AWH87949.1"/>
    </source>
</evidence>
<feature type="transmembrane region" description="Helical" evidence="1">
    <location>
        <begin position="115"/>
        <end position="136"/>
    </location>
</feature>
<dbReference type="KEGG" id="lpv:HYN51_04880"/>
<sequence length="277" mass="29572">MSNDNSLPAEPKELKIRVGAYFALFFAIVFFSGVFGPTSSATLWVASQIKELHVQHPGLSHWLTDWIVPLLSTIDFTTLNGSFGKILTGVTQVDNALKATNGTYRGTGGSGAMEGFLFAFGLIPSVMFALAMINVLEHYGALNAARKLLSIILRPLLGIPGVTGLAIIGSLQSTDVGASLTRALADEQKINAKEKEVLTMFQFSGGAMITNFFSSGAVLFTLVLASGELAVPTTIGACIGVIFIMKIVGANIMRLYLTTFPDKDEQTQQQSNATTQK</sequence>
<dbReference type="RefSeq" id="WP_108900024.1">
    <property type="nucleotide sequence ID" value="NZ_CP029185.2"/>
</dbReference>
<keyword evidence="1" id="KW-0812">Transmembrane</keyword>
<evidence type="ECO:0000256" key="1">
    <source>
        <dbReference type="SAM" id="Phobius"/>
    </source>
</evidence>
<dbReference type="EMBL" id="CP029185">
    <property type="protein sequence ID" value="AWH87949.1"/>
    <property type="molecule type" value="Genomic_DNA"/>
</dbReference>
<feature type="transmembrane region" description="Helical" evidence="1">
    <location>
        <begin position="148"/>
        <end position="168"/>
    </location>
</feature>
<keyword evidence="4" id="KW-1185">Reference proteome</keyword>
<accession>A0A2Y9TWR8</accession>
<feature type="domain" description="Nucleoside transporter/FeoB GTPase Gate" evidence="2">
    <location>
        <begin position="120"/>
        <end position="204"/>
    </location>
</feature>
<protein>
    <submittedName>
        <fullName evidence="3">YjiH family protein</fullName>
    </submittedName>
</protein>
<feature type="transmembrane region" description="Helical" evidence="1">
    <location>
        <begin position="20"/>
        <end position="46"/>
    </location>
</feature>
<evidence type="ECO:0000259" key="2">
    <source>
        <dbReference type="Pfam" id="PF07670"/>
    </source>
</evidence>
<feature type="transmembrane region" description="Helical" evidence="1">
    <location>
        <begin position="229"/>
        <end position="248"/>
    </location>
</feature>
<organism evidence="3 4">
    <name type="scientific">Limnobaculum parvum</name>
    <dbReference type="NCBI Taxonomy" id="2172103"/>
    <lineage>
        <taxon>Bacteria</taxon>
        <taxon>Pseudomonadati</taxon>
        <taxon>Pseudomonadota</taxon>
        <taxon>Gammaproteobacteria</taxon>
        <taxon>Enterobacterales</taxon>
        <taxon>Budviciaceae</taxon>
        <taxon>Limnobaculum</taxon>
    </lineage>
</organism>
<gene>
    <name evidence="3" type="ORF">HYN51_04880</name>
</gene>
<dbReference type="OrthoDB" id="5339657at2"/>
<dbReference type="AlphaFoldDB" id="A0A2Y9TWR8"/>
<evidence type="ECO:0000313" key="4">
    <source>
        <dbReference type="Proteomes" id="UP000244908"/>
    </source>
</evidence>
<dbReference type="Pfam" id="PF07670">
    <property type="entry name" value="Gate"/>
    <property type="match status" value="1"/>
</dbReference>
<keyword evidence="1" id="KW-0472">Membrane</keyword>
<proteinExistence type="predicted"/>
<feature type="transmembrane region" description="Helical" evidence="1">
    <location>
        <begin position="197"/>
        <end position="223"/>
    </location>
</feature>
<dbReference type="InterPro" id="IPR011642">
    <property type="entry name" value="Gate_dom"/>
</dbReference>
<name>A0A2Y9TWR8_9GAMM</name>
<reference evidence="3 4" key="1">
    <citation type="journal article" date="2019" name="Int. J. Syst. Evol. Microbiol.">
        <title>Limnobaculum parvum gen. nov., sp. nov., isolated from a freshwater lake.</title>
        <authorList>
            <person name="Baek C."/>
            <person name="Shin S.K."/>
            <person name="Yi H."/>
        </authorList>
    </citation>
    <scope>NUCLEOTIDE SEQUENCE [LARGE SCALE GENOMIC DNA]</scope>
    <source>
        <strain evidence="3 4">HYN0051</strain>
    </source>
</reference>